<proteinExistence type="predicted"/>
<dbReference type="Proteomes" id="UP001152766">
    <property type="component" value="Unassembled WGS sequence"/>
</dbReference>
<gene>
    <name evidence="1" type="ORF">EXJ73_23010</name>
</gene>
<comment type="caution">
    <text evidence="1">The sequence shown here is derived from an EMBL/GenBank/DDBJ whole genome shotgun (WGS) entry which is preliminary data.</text>
</comment>
<dbReference type="EMBL" id="SGUG01000066">
    <property type="protein sequence ID" value="MDG0865336.1"/>
    <property type="molecule type" value="Genomic_DNA"/>
</dbReference>
<protein>
    <submittedName>
        <fullName evidence="1">Uncharacterized protein</fullName>
    </submittedName>
</protein>
<dbReference type="AlphaFoldDB" id="A0A9X4LJM9"/>
<sequence length="127" mass="13399">MRAAERILGGRASAPQRVERLNEAAHEPVSGTVDAGVVDATAPQSLQPLSIDIQRAMSDSQSHVLSMSVTAGAPTSIGRRTAAERFADDVSSTERRDCLGPQPNMKADLIQLAIYLQTAVAGKCKGQ</sequence>
<dbReference type="RefSeq" id="WP_169335471.1">
    <property type="nucleotide sequence ID" value="NZ_JAPPUW010000026.1"/>
</dbReference>
<keyword evidence="2" id="KW-1185">Reference proteome</keyword>
<organism evidence="1 2">
    <name type="scientific">Pelomonas aquatica</name>
    <dbReference type="NCBI Taxonomy" id="431058"/>
    <lineage>
        <taxon>Bacteria</taxon>
        <taxon>Pseudomonadati</taxon>
        <taxon>Pseudomonadota</taxon>
        <taxon>Betaproteobacteria</taxon>
        <taxon>Burkholderiales</taxon>
        <taxon>Sphaerotilaceae</taxon>
        <taxon>Roseateles</taxon>
    </lineage>
</organism>
<evidence type="ECO:0000313" key="1">
    <source>
        <dbReference type="EMBL" id="MDG0865336.1"/>
    </source>
</evidence>
<evidence type="ECO:0000313" key="2">
    <source>
        <dbReference type="Proteomes" id="UP001152766"/>
    </source>
</evidence>
<reference evidence="1" key="1">
    <citation type="submission" date="2019-02" db="EMBL/GenBank/DDBJ databases">
        <title>Draft genome of the type strain Pelomonas aquatica CCUG 52575T.</title>
        <authorList>
            <person name="Gomila M."/>
            <person name="Lalucat J."/>
        </authorList>
    </citation>
    <scope>NUCLEOTIDE SEQUENCE</scope>
    <source>
        <strain evidence="1">CCUG 52575</strain>
    </source>
</reference>
<name>A0A9X4LJM9_9BURK</name>
<accession>A0A9X4LJM9</accession>